<organism evidence="2 3">
    <name type="scientific">Evansella caseinilytica</name>
    <dbReference type="NCBI Taxonomy" id="1503961"/>
    <lineage>
        <taxon>Bacteria</taxon>
        <taxon>Bacillati</taxon>
        <taxon>Bacillota</taxon>
        <taxon>Bacilli</taxon>
        <taxon>Bacillales</taxon>
        <taxon>Bacillaceae</taxon>
        <taxon>Evansella</taxon>
    </lineage>
</organism>
<feature type="compositionally biased region" description="Pro residues" evidence="1">
    <location>
        <begin position="139"/>
        <end position="157"/>
    </location>
</feature>
<reference evidence="3" key="1">
    <citation type="submission" date="2016-10" db="EMBL/GenBank/DDBJ databases">
        <authorList>
            <person name="Varghese N."/>
            <person name="Submissions S."/>
        </authorList>
    </citation>
    <scope>NUCLEOTIDE SEQUENCE [LARGE SCALE GENOMIC DNA]</scope>
    <source>
        <strain evidence="3">SP</strain>
    </source>
</reference>
<accession>A0A1H3PNI4</accession>
<dbReference type="EMBL" id="FNPI01000005">
    <property type="protein sequence ID" value="SDZ02511.1"/>
    <property type="molecule type" value="Genomic_DNA"/>
</dbReference>
<evidence type="ECO:0000313" key="3">
    <source>
        <dbReference type="Proteomes" id="UP000198935"/>
    </source>
</evidence>
<proteinExistence type="predicted"/>
<keyword evidence="2" id="KW-0176">Collagen</keyword>
<keyword evidence="3" id="KW-1185">Reference proteome</keyword>
<evidence type="ECO:0000256" key="1">
    <source>
        <dbReference type="SAM" id="MobiDB-lite"/>
    </source>
</evidence>
<sequence length="177" mass="18426">MSCNCNSPKGYAKSHVSPMPLGAQMMPKYKAAPVHDENMMYGQPVQPFSGPMMPHPAGMSPGMGAVPGPGFAPMHGPYGMGYPVPGYPAQPQPYPTPHPYPAPQTGYVMPQSHAPINYGYGTVPGEPLTGHGGHYGPPGAYPTPVAPQAPSPTPGMPSSPGALPPTGYMPEEDDDFD</sequence>
<dbReference type="AlphaFoldDB" id="A0A1H3PNI4"/>
<protein>
    <submittedName>
        <fullName evidence="2">Collagen, type III, alpha</fullName>
    </submittedName>
</protein>
<name>A0A1H3PNI4_9BACI</name>
<feature type="region of interest" description="Disordered" evidence="1">
    <location>
        <begin position="125"/>
        <end position="177"/>
    </location>
</feature>
<gene>
    <name evidence="2" type="ORF">SAMN05421736_105126</name>
</gene>
<dbReference type="Proteomes" id="UP000198935">
    <property type="component" value="Unassembled WGS sequence"/>
</dbReference>
<evidence type="ECO:0000313" key="2">
    <source>
        <dbReference type="EMBL" id="SDZ02511.1"/>
    </source>
</evidence>
<dbReference type="STRING" id="1503961.SAMN05421736_105126"/>